<gene>
    <name evidence="4" type="ORF">CLODIP_2_CD07805</name>
</gene>
<feature type="compositionally biased region" description="Basic and acidic residues" evidence="2">
    <location>
        <begin position="402"/>
        <end position="411"/>
    </location>
</feature>
<dbReference type="GO" id="GO:0008270">
    <property type="term" value="F:zinc ion binding"/>
    <property type="evidence" value="ECO:0007669"/>
    <property type="project" value="UniProtKB-KW"/>
</dbReference>
<reference evidence="4 5" key="1">
    <citation type="submission" date="2020-04" db="EMBL/GenBank/DDBJ databases">
        <authorList>
            <person name="Alioto T."/>
            <person name="Alioto T."/>
            <person name="Gomez Garrido J."/>
        </authorList>
    </citation>
    <scope>NUCLEOTIDE SEQUENCE [LARGE SCALE GENOMIC DNA]</scope>
</reference>
<dbReference type="Gene3D" id="4.10.1000.10">
    <property type="entry name" value="Zinc finger, CCCH-type"/>
    <property type="match status" value="1"/>
</dbReference>
<keyword evidence="1" id="KW-0863">Zinc-finger</keyword>
<evidence type="ECO:0000259" key="3">
    <source>
        <dbReference type="PROSITE" id="PS50103"/>
    </source>
</evidence>
<feature type="compositionally biased region" description="Basic and acidic residues" evidence="2">
    <location>
        <begin position="455"/>
        <end position="470"/>
    </location>
</feature>
<accession>A0A8S1BV91</accession>
<name>A0A8S1BV91_9INSE</name>
<dbReference type="Proteomes" id="UP000494165">
    <property type="component" value="Unassembled WGS sequence"/>
</dbReference>
<protein>
    <recommendedName>
        <fullName evidence="3">C3H1-type domain-containing protein</fullName>
    </recommendedName>
</protein>
<evidence type="ECO:0000256" key="1">
    <source>
        <dbReference type="PROSITE-ProRule" id="PRU00723"/>
    </source>
</evidence>
<comment type="caution">
    <text evidence="4">The sequence shown here is derived from an EMBL/GenBank/DDBJ whole genome shotgun (WGS) entry which is preliminary data.</text>
</comment>
<feature type="region of interest" description="Disordered" evidence="2">
    <location>
        <begin position="305"/>
        <end position="329"/>
    </location>
</feature>
<keyword evidence="5" id="KW-1185">Reference proteome</keyword>
<organism evidence="4 5">
    <name type="scientific">Cloeon dipterum</name>
    <dbReference type="NCBI Taxonomy" id="197152"/>
    <lineage>
        <taxon>Eukaryota</taxon>
        <taxon>Metazoa</taxon>
        <taxon>Ecdysozoa</taxon>
        <taxon>Arthropoda</taxon>
        <taxon>Hexapoda</taxon>
        <taxon>Insecta</taxon>
        <taxon>Pterygota</taxon>
        <taxon>Palaeoptera</taxon>
        <taxon>Ephemeroptera</taxon>
        <taxon>Pisciforma</taxon>
        <taxon>Baetidae</taxon>
        <taxon>Cloeon</taxon>
    </lineage>
</organism>
<sequence length="523" mass="59848">MDQKMDDCYFYYYSTCAKGDACPFRHEPNALGTESVCRFWKQNSCIKPHCTFRHMEMTVDRSKIACYWESQPGGCRKPHCPFFHTVKPLTPTNDVVKTMFLPARGKQISPKHITSMLENSPQLTMSASLDPLVVNFEEESDDSIPSVSPRVRNSPKCKTSEQKRLDKIQSAAAAYYQYDNQGEVSEAMEDCRERLKRKLVLPASGEDLRSKMQSRRTDEVTVSNVENIKVLSIAEIREKRRRKFEETEEATHPSASREPKKRITYDYEEAPDVRVEIINVVPEEELAASKKMKRPPSPVVFDISEKKDKKAKKVKKEKKEKKEKKKTERKVNVLHVLNTKPKSVFERVSCPNKPIVAVPARKRSADETPSVFKRLKTEPVKSVAEPKTKKPERPLWRPSRLAKMEESEPEQKVVIGLKPRSSIVAKQTEQKPESSKTEPSSALPLKLKRQPVIMQRKEEKKPEAEQEKEPVAVLPPKPSTTDSSFDMSLEDDDFWGPSSNADDIFVNVSDDKILEDIDALLQE</sequence>
<feature type="region of interest" description="Disordered" evidence="2">
    <location>
        <begin position="242"/>
        <end position="261"/>
    </location>
</feature>
<dbReference type="OrthoDB" id="5395350at2759"/>
<dbReference type="PANTHER" id="PTHR15725">
    <property type="entry name" value="ZN-FINGER, C-X8-C-X5-C-X3-H TYPE-CONTAINING"/>
    <property type="match status" value="1"/>
</dbReference>
<proteinExistence type="predicted"/>
<dbReference type="Pfam" id="PF15663">
    <property type="entry name" value="zf-CCCH_3"/>
    <property type="match status" value="1"/>
</dbReference>
<keyword evidence="1" id="KW-0479">Metal-binding</keyword>
<dbReference type="SMART" id="SM00356">
    <property type="entry name" value="ZnF_C3H1"/>
    <property type="match status" value="3"/>
</dbReference>
<dbReference type="PROSITE" id="PS50103">
    <property type="entry name" value="ZF_C3H1"/>
    <property type="match status" value="1"/>
</dbReference>
<keyword evidence="1" id="KW-0862">Zinc</keyword>
<evidence type="ECO:0000313" key="5">
    <source>
        <dbReference type="Proteomes" id="UP000494165"/>
    </source>
</evidence>
<evidence type="ECO:0000256" key="2">
    <source>
        <dbReference type="SAM" id="MobiDB-lite"/>
    </source>
</evidence>
<dbReference type="AlphaFoldDB" id="A0A8S1BV91"/>
<feature type="domain" description="C3H1-type" evidence="3">
    <location>
        <begin position="2"/>
        <end position="29"/>
    </location>
</feature>
<feature type="compositionally biased region" description="Basic and acidic residues" evidence="2">
    <location>
        <begin position="375"/>
        <end position="395"/>
    </location>
</feature>
<evidence type="ECO:0000313" key="4">
    <source>
        <dbReference type="EMBL" id="CAB3359770.1"/>
    </source>
</evidence>
<feature type="compositionally biased region" description="Basic residues" evidence="2">
    <location>
        <begin position="309"/>
        <end position="324"/>
    </location>
</feature>
<dbReference type="PANTHER" id="PTHR15725:SF14">
    <property type="entry name" value="ZINC FINGER CCCH DOMAIN-CONTAINING PROTEIN 11A"/>
    <property type="match status" value="1"/>
</dbReference>
<dbReference type="InterPro" id="IPR000571">
    <property type="entry name" value="Znf_CCCH"/>
</dbReference>
<feature type="zinc finger region" description="C3H1-type" evidence="1">
    <location>
        <begin position="2"/>
        <end position="29"/>
    </location>
</feature>
<dbReference type="InterPro" id="IPR041686">
    <property type="entry name" value="Znf-CCCH_3"/>
</dbReference>
<dbReference type="EMBL" id="CADEPI010000002">
    <property type="protein sequence ID" value="CAB3359770.1"/>
    <property type="molecule type" value="Genomic_DNA"/>
</dbReference>
<feature type="region of interest" description="Disordered" evidence="2">
    <location>
        <begin position="359"/>
        <end position="494"/>
    </location>
</feature>